<evidence type="ECO:0000313" key="2">
    <source>
        <dbReference type="EMBL" id="MBA5630494.1"/>
    </source>
</evidence>
<dbReference type="InterPro" id="IPR029035">
    <property type="entry name" value="DHS-like_NAD/FAD-binding_dom"/>
</dbReference>
<dbReference type="SUPFAM" id="SSF52467">
    <property type="entry name" value="DHS-like NAD/FAD-binding domain"/>
    <property type="match status" value="1"/>
</dbReference>
<feature type="chain" id="PRO_5032586257" description="Lipocalin-like domain-containing protein" evidence="1">
    <location>
        <begin position="23"/>
        <end position="169"/>
    </location>
</feature>
<protein>
    <recommendedName>
        <fullName evidence="4">Lipocalin-like domain-containing protein</fullName>
    </recommendedName>
</protein>
<organism evidence="2 3">
    <name type="scientific">Moheibacter lacus</name>
    <dbReference type="NCBI Taxonomy" id="2745851"/>
    <lineage>
        <taxon>Bacteria</taxon>
        <taxon>Pseudomonadati</taxon>
        <taxon>Bacteroidota</taxon>
        <taxon>Flavobacteriia</taxon>
        <taxon>Flavobacteriales</taxon>
        <taxon>Weeksellaceae</taxon>
        <taxon>Moheibacter</taxon>
    </lineage>
</organism>
<evidence type="ECO:0000256" key="1">
    <source>
        <dbReference type="SAM" id="SignalP"/>
    </source>
</evidence>
<evidence type="ECO:0000313" key="3">
    <source>
        <dbReference type="Proteomes" id="UP000552241"/>
    </source>
</evidence>
<reference evidence="2 3" key="1">
    <citation type="submission" date="2020-07" db="EMBL/GenBank/DDBJ databases">
        <title>Moheibacter lacus sp. nov., a member of the family Flavobacteriaceae isolated from freshwater lake sediment.</title>
        <authorList>
            <person name="Liu Y."/>
        </authorList>
    </citation>
    <scope>NUCLEOTIDE SEQUENCE [LARGE SCALE GENOMIC DNA]</scope>
    <source>
        <strain evidence="2 3">BDHS18</strain>
    </source>
</reference>
<comment type="caution">
    <text evidence="2">The sequence shown here is derived from an EMBL/GenBank/DDBJ whole genome shotgun (WGS) entry which is preliminary data.</text>
</comment>
<sequence>MKKIIPFLFVAVFGLISFSCVSDDDNQEYIDYDTYPVAIDVNNVNFEEINGVWQIARTFNTPIYDTDMLLAYMRVGTTNNNSPIWQQIPITQYLSDGNEVDYNFDFSRYDFVLYAGGTFDLFGTEFVNNKTFRILIVPADYGKNATVDYSNYDSVVEFYNIDDSNPTSM</sequence>
<accession>A0A838ZU27</accession>
<keyword evidence="3" id="KW-1185">Reference proteome</keyword>
<evidence type="ECO:0008006" key="4">
    <source>
        <dbReference type="Google" id="ProtNLM"/>
    </source>
</evidence>
<keyword evidence="1" id="KW-0732">Signal</keyword>
<name>A0A838ZU27_9FLAO</name>
<dbReference type="PROSITE" id="PS51257">
    <property type="entry name" value="PROKAR_LIPOPROTEIN"/>
    <property type="match status" value="1"/>
</dbReference>
<proteinExistence type="predicted"/>
<dbReference type="AlphaFoldDB" id="A0A838ZU27"/>
<dbReference type="Proteomes" id="UP000552241">
    <property type="component" value="Unassembled WGS sequence"/>
</dbReference>
<dbReference type="EMBL" id="JACDZE010000004">
    <property type="protein sequence ID" value="MBA5630494.1"/>
    <property type="molecule type" value="Genomic_DNA"/>
</dbReference>
<gene>
    <name evidence="2" type="ORF">HU137_11980</name>
</gene>
<feature type="signal peptide" evidence="1">
    <location>
        <begin position="1"/>
        <end position="22"/>
    </location>
</feature>
<dbReference type="RefSeq" id="WP_182044087.1">
    <property type="nucleotide sequence ID" value="NZ_JACDZE010000004.1"/>
</dbReference>